<dbReference type="RefSeq" id="WP_161894869.1">
    <property type="nucleotide sequence ID" value="NZ_BJOV01000003.1"/>
</dbReference>
<protein>
    <recommendedName>
        <fullName evidence="2">UPF0225 protein nbrc107696_14630</fullName>
    </recommendedName>
</protein>
<comment type="similarity">
    <text evidence="1 2">Belongs to the UPF0225 family.</text>
</comment>
<dbReference type="InterPro" id="IPR032710">
    <property type="entry name" value="NTF2-like_dom_sf"/>
</dbReference>
<dbReference type="InterPro" id="IPR004027">
    <property type="entry name" value="SEC_C_motif"/>
</dbReference>
<dbReference type="Pfam" id="PF02810">
    <property type="entry name" value="SEC-C"/>
    <property type="match status" value="1"/>
</dbReference>
<reference evidence="5" key="1">
    <citation type="submission" date="2019-06" db="EMBL/GenBank/DDBJ databases">
        <title>Gordonia isolated from sludge of a wastewater treatment plant.</title>
        <authorList>
            <person name="Tamura T."/>
            <person name="Aoyama K."/>
            <person name="Kang Y."/>
            <person name="Saito S."/>
            <person name="Akiyama N."/>
            <person name="Yazawa K."/>
            <person name="Gonoi T."/>
            <person name="Mikami Y."/>
        </authorList>
    </citation>
    <scope>NUCLEOTIDE SEQUENCE [LARGE SCALE GENOMIC DNA]</scope>
    <source>
        <strain evidence="5">NBRC 107696</strain>
    </source>
</reference>
<proteinExistence type="inferred from homology"/>
<dbReference type="InterPro" id="IPR048469">
    <property type="entry name" value="YchJ-like_M"/>
</dbReference>
<evidence type="ECO:0000313" key="4">
    <source>
        <dbReference type="EMBL" id="GEE01017.1"/>
    </source>
</evidence>
<evidence type="ECO:0000256" key="2">
    <source>
        <dbReference type="HAMAP-Rule" id="MF_00612"/>
    </source>
</evidence>
<evidence type="ECO:0000313" key="5">
    <source>
        <dbReference type="Proteomes" id="UP000444960"/>
    </source>
</evidence>
<dbReference type="OrthoDB" id="21421at2"/>
<evidence type="ECO:0000259" key="3">
    <source>
        <dbReference type="Pfam" id="PF17775"/>
    </source>
</evidence>
<name>A0A7I9V6V0_9ACTN</name>
<dbReference type="HAMAP" id="MF_00612">
    <property type="entry name" value="UPF0225"/>
    <property type="match status" value="1"/>
</dbReference>
<organism evidence="4 5">
    <name type="scientific">Gordonia spumicola</name>
    <dbReference type="NCBI Taxonomy" id="589161"/>
    <lineage>
        <taxon>Bacteria</taxon>
        <taxon>Bacillati</taxon>
        <taxon>Actinomycetota</taxon>
        <taxon>Actinomycetes</taxon>
        <taxon>Mycobacteriales</taxon>
        <taxon>Gordoniaceae</taxon>
        <taxon>Gordonia</taxon>
    </lineage>
</organism>
<accession>A0A7I9V6V0</accession>
<dbReference type="SUPFAM" id="SSF54427">
    <property type="entry name" value="NTF2-like"/>
    <property type="match status" value="1"/>
</dbReference>
<evidence type="ECO:0000256" key="1">
    <source>
        <dbReference type="ARBA" id="ARBA00010839"/>
    </source>
</evidence>
<dbReference type="InterPro" id="IPR023006">
    <property type="entry name" value="YchJ-like"/>
</dbReference>
<dbReference type="Proteomes" id="UP000444960">
    <property type="component" value="Unassembled WGS sequence"/>
</dbReference>
<feature type="domain" description="YchJ-like middle NTF2-like" evidence="3">
    <location>
        <begin position="29"/>
        <end position="123"/>
    </location>
</feature>
<dbReference type="AlphaFoldDB" id="A0A7I9V6V0"/>
<sequence>MDERRCPCGSGENLAACCGRYLSGGSAPTAEALMRSRFTAFAVGDRRYLLDTWHPSTRPSSLDLDDGTCWLHLTIVDIVDGSPFHSSGVVEFTAVYRDADGRGAMTERSTFERVDGRWLYVSGVHR</sequence>
<keyword evidence="5" id="KW-1185">Reference proteome</keyword>
<dbReference type="EMBL" id="BJOV01000003">
    <property type="protein sequence ID" value="GEE01017.1"/>
    <property type="molecule type" value="Genomic_DNA"/>
</dbReference>
<dbReference type="Gene3D" id="3.10.450.50">
    <property type="match status" value="1"/>
</dbReference>
<comment type="caution">
    <text evidence="4">The sequence shown here is derived from an EMBL/GenBank/DDBJ whole genome shotgun (WGS) entry which is preliminary data.</text>
</comment>
<dbReference type="Pfam" id="PF17775">
    <property type="entry name" value="YchJ_M-like"/>
    <property type="match status" value="1"/>
</dbReference>
<gene>
    <name evidence="4" type="ORF">nbrc107696_14630</name>
</gene>